<organism evidence="1 2">
    <name type="scientific">Salinimicrobium marinum</name>
    <dbReference type="NCBI Taxonomy" id="680283"/>
    <lineage>
        <taxon>Bacteria</taxon>
        <taxon>Pseudomonadati</taxon>
        <taxon>Bacteroidota</taxon>
        <taxon>Flavobacteriia</taxon>
        <taxon>Flavobacteriales</taxon>
        <taxon>Flavobacteriaceae</taxon>
        <taxon>Salinimicrobium</taxon>
    </lineage>
</organism>
<proteinExistence type="predicted"/>
<protein>
    <recommendedName>
        <fullName evidence="3">Outer membrane protein beta-barrel domain-containing protein</fullName>
    </recommendedName>
</protein>
<dbReference type="Proteomes" id="UP000610456">
    <property type="component" value="Unassembled WGS sequence"/>
</dbReference>
<evidence type="ECO:0008006" key="3">
    <source>
        <dbReference type="Google" id="ProtNLM"/>
    </source>
</evidence>
<dbReference type="EMBL" id="BMXB01000007">
    <property type="protein sequence ID" value="GHA38849.1"/>
    <property type="molecule type" value="Genomic_DNA"/>
</dbReference>
<reference evidence="1" key="1">
    <citation type="journal article" date="2014" name="Int. J. Syst. Evol. Microbiol.">
        <title>Complete genome sequence of Corynebacterium casei LMG S-19264T (=DSM 44701T), isolated from a smear-ripened cheese.</title>
        <authorList>
            <consortium name="US DOE Joint Genome Institute (JGI-PGF)"/>
            <person name="Walter F."/>
            <person name="Albersmeier A."/>
            <person name="Kalinowski J."/>
            <person name="Ruckert C."/>
        </authorList>
    </citation>
    <scope>NUCLEOTIDE SEQUENCE</scope>
    <source>
        <strain evidence="1">KCTC 12719</strain>
    </source>
</reference>
<accession>A0A918VZ54</accession>
<evidence type="ECO:0000313" key="1">
    <source>
        <dbReference type="EMBL" id="GHA38849.1"/>
    </source>
</evidence>
<reference evidence="1" key="2">
    <citation type="submission" date="2020-09" db="EMBL/GenBank/DDBJ databases">
        <authorList>
            <person name="Sun Q."/>
            <person name="Kim S."/>
        </authorList>
    </citation>
    <scope>NUCLEOTIDE SEQUENCE</scope>
    <source>
        <strain evidence="1">KCTC 12719</strain>
    </source>
</reference>
<name>A0A918VZ54_9FLAO</name>
<comment type="caution">
    <text evidence="1">The sequence shown here is derived from an EMBL/GenBank/DDBJ whole genome shotgun (WGS) entry which is preliminary data.</text>
</comment>
<keyword evidence="2" id="KW-1185">Reference proteome</keyword>
<dbReference type="AlphaFoldDB" id="A0A918VZ54"/>
<gene>
    <name evidence="1" type="ORF">GCM10007103_20290</name>
</gene>
<sequence>MLYSFLSHSQRRWEGEYNRLGLQAGVNHFNIHTGNFDVEPGTSWTAGFTGRASYYDDFQFIYGLNFFDLNAKIRGRQKQEDLEANEDVKFNMIGVQASFLGSYKIIGNYLSIEAGPVVQVNGKFEPRQDRELFYLEEYDIQASDIEKVSTVNFNVAAGISGGFENVKFFAQYQYGVNNFFGGLSGENLEEIDPRATDISGSMTLITGGIMVFL</sequence>
<evidence type="ECO:0000313" key="2">
    <source>
        <dbReference type="Proteomes" id="UP000610456"/>
    </source>
</evidence>